<keyword evidence="4" id="KW-0732">Signal</keyword>
<comment type="function">
    <text evidence="7">Plays an essential role in autophagy.</text>
</comment>
<comment type="similarity">
    <text evidence="2 8">Belongs to the nonaspanin (TM9SF) (TC 9.A.2) family.</text>
</comment>
<dbReference type="Proteomes" id="UP001460270">
    <property type="component" value="Unassembled WGS sequence"/>
</dbReference>
<dbReference type="PANTHER" id="PTHR10766:SF177">
    <property type="entry name" value="TRANSMEMBRANE 9 SUPERFAMILY MEMBER 1"/>
    <property type="match status" value="1"/>
</dbReference>
<dbReference type="AlphaFoldDB" id="A0AAW0MR24"/>
<feature type="transmembrane region" description="Helical" evidence="8">
    <location>
        <begin position="290"/>
        <end position="312"/>
    </location>
</feature>
<name>A0AAW0MR24_9GOBI</name>
<proteinExistence type="inferred from homology"/>
<evidence type="ECO:0000256" key="6">
    <source>
        <dbReference type="ARBA" id="ARBA00023136"/>
    </source>
</evidence>
<comment type="subcellular location">
    <subcellularLocation>
        <location evidence="1">Cytoplasmic vesicle</location>
        <location evidence="1">Autophagosome membrane</location>
        <topology evidence="1">Multi-pass membrane protein</topology>
    </subcellularLocation>
</comment>
<accession>A0AAW0MR24</accession>
<feature type="transmembrane region" description="Helical" evidence="8">
    <location>
        <begin position="224"/>
        <end position="251"/>
    </location>
</feature>
<reference evidence="10" key="1">
    <citation type="submission" date="2024-04" db="EMBL/GenBank/DDBJ databases">
        <title>Salinicola lusitanus LLJ914,a marine bacterium isolated from the Okinawa Trough.</title>
        <authorList>
            <person name="Li J."/>
        </authorList>
    </citation>
    <scope>NUCLEOTIDE SEQUENCE [LARGE SCALE GENOMIC DNA]</scope>
</reference>
<organism evidence="9 10">
    <name type="scientific">Mugilogobius chulae</name>
    <name type="common">yellowstripe goby</name>
    <dbReference type="NCBI Taxonomy" id="88201"/>
    <lineage>
        <taxon>Eukaryota</taxon>
        <taxon>Metazoa</taxon>
        <taxon>Chordata</taxon>
        <taxon>Craniata</taxon>
        <taxon>Vertebrata</taxon>
        <taxon>Euteleostomi</taxon>
        <taxon>Actinopterygii</taxon>
        <taxon>Neopterygii</taxon>
        <taxon>Teleostei</taxon>
        <taxon>Neoteleostei</taxon>
        <taxon>Acanthomorphata</taxon>
        <taxon>Gobiaria</taxon>
        <taxon>Gobiiformes</taxon>
        <taxon>Gobioidei</taxon>
        <taxon>Gobiidae</taxon>
        <taxon>Gobionellinae</taxon>
        <taxon>Mugilogobius</taxon>
    </lineage>
</organism>
<dbReference type="Pfam" id="PF02990">
    <property type="entry name" value="EMP70"/>
    <property type="match status" value="1"/>
</dbReference>
<feature type="transmembrane region" description="Helical" evidence="8">
    <location>
        <begin position="257"/>
        <end position="278"/>
    </location>
</feature>
<protein>
    <recommendedName>
        <fullName evidence="8">Transmembrane 9 superfamily member</fullName>
    </recommendedName>
</protein>
<sequence>MAESLYHIQFRENVEKKMLCQLSLSEQQVDQLREAIEELYYFEFVLDDIPIWGFVGYLEESGFLPHSHKVVLWTHLDFNIEYNGDSIIFANVSVKDVKPVPLEEGTGTGVGGVGLGGGGLTVTHTYSVHWFESPLPHSRRGERFRDYSFFPKTLEIHWLSIINSLVLVVLLLGFVIIILMRVLKNDFARYNVEEEGGCDDLDQGDNGWKIIHTDVFRFPPYRSLLCAILGVGAQFLTLATGIILMALLGMFNVHRHGAINSAAIALYALTSCVSGYVSCSFYTQINGQRWVWNIILTSSLFSAPLFLTWSVVNSVHWWSGSHRRFPPLLCCCCSGPGCWWAFLSLSSEESWGRTERATSRRLVELATSPDRSPHSPGTNRQQCTWPSGFSALQCHLRGAVLHLRHSLGQGALHAVRHPAVRFRHPHLRRRLHFRGPHLLPVVWRGLPLVVAKHPQHRLHGHFYFRLLRFLLQKPIVYEWPGPEYGVFRLLATHGNGFLSNAG</sequence>
<evidence type="ECO:0000256" key="1">
    <source>
        <dbReference type="ARBA" id="ARBA00004542"/>
    </source>
</evidence>
<comment type="caution">
    <text evidence="9">The sequence shown here is derived from an EMBL/GenBank/DDBJ whole genome shotgun (WGS) entry which is preliminary data.</text>
</comment>
<feature type="transmembrane region" description="Helical" evidence="8">
    <location>
        <begin position="158"/>
        <end position="180"/>
    </location>
</feature>
<dbReference type="GO" id="GO:0000421">
    <property type="term" value="C:autophagosome membrane"/>
    <property type="evidence" value="ECO:0007669"/>
    <property type="project" value="UniProtKB-SubCell"/>
</dbReference>
<dbReference type="InterPro" id="IPR004240">
    <property type="entry name" value="EMP70"/>
</dbReference>
<evidence type="ECO:0000313" key="9">
    <source>
        <dbReference type="EMBL" id="KAK7881602.1"/>
    </source>
</evidence>
<dbReference type="PANTHER" id="PTHR10766">
    <property type="entry name" value="TRANSMEMBRANE 9 SUPERFAMILY PROTEIN"/>
    <property type="match status" value="1"/>
</dbReference>
<evidence type="ECO:0000313" key="10">
    <source>
        <dbReference type="Proteomes" id="UP001460270"/>
    </source>
</evidence>
<keyword evidence="10" id="KW-1185">Reference proteome</keyword>
<comment type="caution">
    <text evidence="8">Lacks conserved residue(s) required for the propagation of feature annotation.</text>
</comment>
<evidence type="ECO:0000256" key="5">
    <source>
        <dbReference type="ARBA" id="ARBA00022989"/>
    </source>
</evidence>
<evidence type="ECO:0000256" key="2">
    <source>
        <dbReference type="ARBA" id="ARBA00005227"/>
    </source>
</evidence>
<dbReference type="EMBL" id="JBBPFD010000022">
    <property type="protein sequence ID" value="KAK7881602.1"/>
    <property type="molecule type" value="Genomic_DNA"/>
</dbReference>
<keyword evidence="6 8" id="KW-0472">Membrane</keyword>
<keyword evidence="5 8" id="KW-1133">Transmembrane helix</keyword>
<evidence type="ECO:0000256" key="3">
    <source>
        <dbReference type="ARBA" id="ARBA00022692"/>
    </source>
</evidence>
<gene>
    <name evidence="9" type="ORF">WMY93_030011</name>
</gene>
<keyword evidence="3 8" id="KW-0812">Transmembrane</keyword>
<evidence type="ECO:0000256" key="7">
    <source>
        <dbReference type="ARBA" id="ARBA00037688"/>
    </source>
</evidence>
<evidence type="ECO:0000256" key="4">
    <source>
        <dbReference type="ARBA" id="ARBA00022729"/>
    </source>
</evidence>
<evidence type="ECO:0000256" key="8">
    <source>
        <dbReference type="RuleBase" id="RU363079"/>
    </source>
</evidence>
<dbReference type="GO" id="GO:0072657">
    <property type="term" value="P:protein localization to membrane"/>
    <property type="evidence" value="ECO:0007669"/>
    <property type="project" value="TreeGrafter"/>
</dbReference>